<feature type="region of interest" description="Disordered" evidence="1">
    <location>
        <begin position="786"/>
        <end position="822"/>
    </location>
</feature>
<sequence>MESLRPSLAKMLSCAPIVNAGWRSASELFRPSFWESRSQTSFAVAVDEYIQDFSISHGERIMLRELASQADRLETLIDEDTVLLHEIYHPQPNHPMYPLAPGRLLWNLFMNCILLDRFLWSIEQSCLPLIDQWHRPGSLTQRASWFRAYEDLPSTMDTFLIDLGAVRSYSSENHRDTAPTTLSHASATFFENFANHMSRANLETASGHFMYWCATALVGIKGFDPKEYSATMAIIKNRAPSALRLKMDRLLKSPNFRNLMSFWSVVAHSPLLLFSPKFFEISSVEQKSTVAEWMQHVGFCHQYPSKLIQLEHSIFAALRQMLGNAYETVDAHQQACREDQVSNFLTKHHLIFQPVQLAAQLCHHSNTEVVCANKIPWPFHGPPPLKHSLPLVDHAPSTPTSPMRRLGSSPEPDRFRSTYVQYAQEESAAIESGSLVRGRPSKRKRSYSCKKKSPTVARDKAKTPIIPLRNLPMYIYEAKFERERQARHRIISWNVFEGKPIRFLDEFTIDISKSSVTDYRDLQCILETTTASDTQNALLAPKYILPRYTRADSYDTIAPLSAVVKILAPIAPLEDYPELTPEICLARGINVYVESELYQHSQRSATHSTTIAAFVSVPLIHRRSMCLKNLPVSLEWLSVPEIVRDMSCLSFALPAVGTRPFDFGAFVFTSIYSENAFDRLASSPAGLATWIRSSYGAVLIATLTDTVDQYPCITPTDTFRYEDQDWRYDIVRQGDTYLLPPGTMYCLYALTDSIVQGGYFDTLDNLTRSFQSEIIDHIRQLPVSRLGMKPYSSRKRGRRRRRPTSSPDPTPTPPPPPLPCTNSVVRGFEPETMENNEDVDLQAMSLAQDCAVQSDSTDVSQSDSVVFPDHTRGCVVHSKNTHHIPIIPSPHQPGLVPPKPSVRDFLHPRYIVPSHPWAPFVPALLLFDQPLFVTLRPLQTWPTESSIRGTCLEGSLVTSWKLLEDLFQTMSDAFLTHLRSNAALFPLFGDCAFITPPKPSLFGYQNTHREGYQTQTQATLANVAFHIWIGYLTFFFHLFGPNDQACVEPLWYRLLSSVEPSILAQLRETMVFRPRLVEFYLSFRLPVYYYWDEELSSRIRSPDPPPLLFALEPPESRVPRQEALSRQEQSSHFDRYRYVRDRMYHVDVLGPTEANSSKDRLRRYENDGGCTCFTASKVFEWLSLTPDGPPVLCREIHEDQRESIFNLYHPRHRFYDPRADRWDLCLASTNANTLSAAIRRHVLPEHNFVTDLRSIIDKLPATSLGEFHPVSQWDTEMGRNLTKAIRPWATPPPYSIFPASRCSIPNTDAQFVSILIKRYGLASGSYPNTDPDLIAWNQNKTLLGFDWVKERSPEVQDYRTPFGFVCVMEKPDPPKDSPFTSYG</sequence>
<dbReference type="Proteomes" id="UP000076798">
    <property type="component" value="Unassembled WGS sequence"/>
</dbReference>
<feature type="compositionally biased region" description="Basic residues" evidence="1">
    <location>
        <begin position="439"/>
        <end position="453"/>
    </location>
</feature>
<evidence type="ECO:0000256" key="1">
    <source>
        <dbReference type="SAM" id="MobiDB-lite"/>
    </source>
</evidence>
<feature type="compositionally biased region" description="Pro residues" evidence="1">
    <location>
        <begin position="806"/>
        <end position="819"/>
    </location>
</feature>
<name>A0A165XWF5_9AGAM</name>
<accession>A0A165XWF5</accession>
<keyword evidence="3" id="KW-1185">Reference proteome</keyword>
<evidence type="ECO:0000313" key="3">
    <source>
        <dbReference type="Proteomes" id="UP000076798"/>
    </source>
</evidence>
<reference evidence="2 3" key="1">
    <citation type="journal article" date="2016" name="Mol. Biol. Evol.">
        <title>Comparative Genomics of Early-Diverging Mushroom-Forming Fungi Provides Insights into the Origins of Lignocellulose Decay Capabilities.</title>
        <authorList>
            <person name="Nagy L.G."/>
            <person name="Riley R."/>
            <person name="Tritt A."/>
            <person name="Adam C."/>
            <person name="Daum C."/>
            <person name="Floudas D."/>
            <person name="Sun H."/>
            <person name="Yadav J.S."/>
            <person name="Pangilinan J."/>
            <person name="Larsson K.H."/>
            <person name="Matsuura K."/>
            <person name="Barry K."/>
            <person name="Labutti K."/>
            <person name="Kuo R."/>
            <person name="Ohm R.A."/>
            <person name="Bhattacharya S.S."/>
            <person name="Shirouzu T."/>
            <person name="Yoshinaga Y."/>
            <person name="Martin F.M."/>
            <person name="Grigoriev I.V."/>
            <person name="Hibbett D.S."/>
        </authorList>
    </citation>
    <scope>NUCLEOTIDE SEQUENCE [LARGE SCALE GENOMIC DNA]</scope>
    <source>
        <strain evidence="2 3">HHB10207 ss-3</strain>
    </source>
</reference>
<feature type="region of interest" description="Disordered" evidence="1">
    <location>
        <begin position="431"/>
        <end position="454"/>
    </location>
</feature>
<evidence type="ECO:0000313" key="2">
    <source>
        <dbReference type="EMBL" id="KZT32624.1"/>
    </source>
</evidence>
<gene>
    <name evidence="2" type="ORF">SISSUDRAFT_1066788</name>
</gene>
<feature type="compositionally biased region" description="Basic residues" evidence="1">
    <location>
        <begin position="792"/>
        <end position="803"/>
    </location>
</feature>
<organism evidence="2 3">
    <name type="scientific">Sistotremastrum suecicum HHB10207 ss-3</name>
    <dbReference type="NCBI Taxonomy" id="1314776"/>
    <lineage>
        <taxon>Eukaryota</taxon>
        <taxon>Fungi</taxon>
        <taxon>Dikarya</taxon>
        <taxon>Basidiomycota</taxon>
        <taxon>Agaricomycotina</taxon>
        <taxon>Agaricomycetes</taxon>
        <taxon>Sistotremastrales</taxon>
        <taxon>Sistotremastraceae</taxon>
        <taxon>Sistotremastrum</taxon>
    </lineage>
</organism>
<dbReference type="EMBL" id="KV428311">
    <property type="protein sequence ID" value="KZT32624.1"/>
    <property type="molecule type" value="Genomic_DNA"/>
</dbReference>
<proteinExistence type="predicted"/>
<protein>
    <submittedName>
        <fullName evidence="2">Uncharacterized protein</fullName>
    </submittedName>
</protein>